<evidence type="ECO:0000256" key="2">
    <source>
        <dbReference type="ARBA" id="ARBA00022771"/>
    </source>
</evidence>
<evidence type="ECO:0000256" key="4">
    <source>
        <dbReference type="ARBA" id="ARBA00022884"/>
    </source>
</evidence>
<reference evidence="12 13" key="1">
    <citation type="journal article" date="2021" name="Hortic Res">
        <title>Chromosome-scale assembly of the Dendrobium chrysotoxum genome enhances the understanding of orchid evolution.</title>
        <authorList>
            <person name="Zhang Y."/>
            <person name="Zhang G.Q."/>
            <person name="Zhang D."/>
            <person name="Liu X.D."/>
            <person name="Xu X.Y."/>
            <person name="Sun W.H."/>
            <person name="Yu X."/>
            <person name="Zhu X."/>
            <person name="Wang Z.W."/>
            <person name="Zhao X."/>
            <person name="Zhong W.Y."/>
            <person name="Chen H."/>
            <person name="Yin W.L."/>
            <person name="Huang T."/>
            <person name="Niu S.C."/>
            <person name="Liu Z.J."/>
        </authorList>
    </citation>
    <scope>NUCLEOTIDE SEQUENCE [LARGE SCALE GENOMIC DNA]</scope>
    <source>
        <strain evidence="12">Lindl</strain>
    </source>
</reference>
<dbReference type="InterPro" id="IPR025605">
    <property type="entry name" value="OST-HTH/LOTUS_dom"/>
</dbReference>
<keyword evidence="13" id="KW-1185">Reference proteome</keyword>
<dbReference type="Gene3D" id="3.30.70.330">
    <property type="match status" value="2"/>
</dbReference>
<dbReference type="GO" id="GO:0008270">
    <property type="term" value="F:zinc ion binding"/>
    <property type="evidence" value="ECO:0007669"/>
    <property type="project" value="UniProtKB-KW"/>
</dbReference>
<dbReference type="Pfam" id="PF00076">
    <property type="entry name" value="RRM_1"/>
    <property type="match status" value="2"/>
</dbReference>
<dbReference type="SUPFAM" id="SSF90229">
    <property type="entry name" value="CCCH zinc finger"/>
    <property type="match status" value="1"/>
</dbReference>
<dbReference type="InterPro" id="IPR000504">
    <property type="entry name" value="RRM_dom"/>
</dbReference>
<dbReference type="PROSITE" id="PS50102">
    <property type="entry name" value="RRM"/>
    <property type="match status" value="2"/>
</dbReference>
<dbReference type="PROSITE" id="PS50103">
    <property type="entry name" value="ZF_C3H1"/>
    <property type="match status" value="2"/>
</dbReference>
<dbReference type="InterPro" id="IPR000571">
    <property type="entry name" value="Znf_CCCH"/>
</dbReference>
<feature type="region of interest" description="Disordered" evidence="8">
    <location>
        <begin position="1041"/>
        <end position="1081"/>
    </location>
</feature>
<evidence type="ECO:0000259" key="11">
    <source>
        <dbReference type="PROSITE" id="PS51644"/>
    </source>
</evidence>
<dbReference type="GO" id="GO:0003677">
    <property type="term" value="F:DNA binding"/>
    <property type="evidence" value="ECO:0007669"/>
    <property type="project" value="UniProtKB-KW"/>
</dbReference>
<feature type="domain" description="RRM" evidence="9">
    <location>
        <begin position="327"/>
        <end position="414"/>
    </location>
</feature>
<accession>A0AAV7HGT2</accession>
<gene>
    <name evidence="12" type="ORF">IEQ34_003269</name>
</gene>
<dbReference type="PANTHER" id="PTHR24009:SF0">
    <property type="entry name" value="ZINC FINGER CCCH DOMAIN-CONTAINING PROTEIN 18"/>
    <property type="match status" value="1"/>
</dbReference>
<evidence type="ECO:0000256" key="3">
    <source>
        <dbReference type="ARBA" id="ARBA00022833"/>
    </source>
</evidence>
<name>A0AAV7HGT2_DENCH</name>
<evidence type="ECO:0008006" key="14">
    <source>
        <dbReference type="Google" id="ProtNLM"/>
    </source>
</evidence>
<feature type="domain" description="C3H1-type" evidence="10">
    <location>
        <begin position="171"/>
        <end position="198"/>
    </location>
</feature>
<keyword evidence="3 7" id="KW-0862">Zinc</keyword>
<feature type="compositionally biased region" description="Basic and acidic residues" evidence="8">
    <location>
        <begin position="1061"/>
        <end position="1070"/>
    </location>
</feature>
<dbReference type="Pfam" id="PF23182">
    <property type="entry name" value="PABC_AtC3H46"/>
    <property type="match status" value="2"/>
</dbReference>
<evidence type="ECO:0000256" key="7">
    <source>
        <dbReference type="PROSITE-ProRule" id="PRU00723"/>
    </source>
</evidence>
<dbReference type="Gene3D" id="2.30.30.1190">
    <property type="match status" value="1"/>
</dbReference>
<proteinExistence type="predicted"/>
<keyword evidence="1 7" id="KW-0479">Metal-binding</keyword>
<dbReference type="EMBL" id="JAGFBR010000004">
    <property type="protein sequence ID" value="KAH0468236.1"/>
    <property type="molecule type" value="Genomic_DNA"/>
</dbReference>
<dbReference type="FunFam" id="3.30.70.330:FF:000678">
    <property type="entry name" value="zinc finger CCCH domain-containing protein 53-like isoform X2"/>
    <property type="match status" value="1"/>
</dbReference>
<evidence type="ECO:0000313" key="13">
    <source>
        <dbReference type="Proteomes" id="UP000775213"/>
    </source>
</evidence>
<dbReference type="SMART" id="SM00356">
    <property type="entry name" value="ZnF_C3H1"/>
    <property type="match status" value="2"/>
</dbReference>
<evidence type="ECO:0000256" key="5">
    <source>
        <dbReference type="ARBA" id="ARBA00023125"/>
    </source>
</evidence>
<organism evidence="12 13">
    <name type="scientific">Dendrobium chrysotoxum</name>
    <name type="common">Orchid</name>
    <dbReference type="NCBI Taxonomy" id="161865"/>
    <lineage>
        <taxon>Eukaryota</taxon>
        <taxon>Viridiplantae</taxon>
        <taxon>Streptophyta</taxon>
        <taxon>Embryophyta</taxon>
        <taxon>Tracheophyta</taxon>
        <taxon>Spermatophyta</taxon>
        <taxon>Magnoliopsida</taxon>
        <taxon>Liliopsida</taxon>
        <taxon>Asparagales</taxon>
        <taxon>Orchidaceae</taxon>
        <taxon>Epidendroideae</taxon>
        <taxon>Malaxideae</taxon>
        <taxon>Dendrobiinae</taxon>
        <taxon>Dendrobium</taxon>
    </lineage>
</organism>
<dbReference type="Pfam" id="PF12872">
    <property type="entry name" value="OST-HTH"/>
    <property type="match status" value="2"/>
</dbReference>
<keyword evidence="2 7" id="KW-0863">Zinc-finger</keyword>
<dbReference type="InterPro" id="IPR036855">
    <property type="entry name" value="Znf_CCCH_sf"/>
</dbReference>
<keyword evidence="4 6" id="KW-0694">RNA-binding</keyword>
<dbReference type="SUPFAM" id="SSF54928">
    <property type="entry name" value="RNA-binding domain, RBD"/>
    <property type="match status" value="2"/>
</dbReference>
<feature type="zinc finger region" description="C3H1-type" evidence="7">
    <location>
        <begin position="707"/>
        <end position="734"/>
    </location>
</feature>
<dbReference type="Pfam" id="PF00642">
    <property type="entry name" value="zf-CCCH"/>
    <property type="match status" value="2"/>
</dbReference>
<evidence type="ECO:0000313" key="12">
    <source>
        <dbReference type="EMBL" id="KAH0468236.1"/>
    </source>
</evidence>
<dbReference type="InterPro" id="IPR035979">
    <property type="entry name" value="RBD_domain_sf"/>
</dbReference>
<dbReference type="PANTHER" id="PTHR24009">
    <property type="entry name" value="RNA-BINDING (RRM/RBD/RNP MOTIFS)"/>
    <property type="match status" value="1"/>
</dbReference>
<sequence>MPKQQQQQQQQQIRSEGSAMEIGKYTQRVLQRIQKIEPENATKIFGYLLLQHSLEELMEYAMGDEEHIHSLIAEAKYYLMSSPKLSSSEHLNPFVSHNHTVHRPFSSLSSFRVPAPLHLAANHHHFIQNIDHSPHNREVCGMEDQLQPSSPMGFDLHGYFYLPDAGLGPRNRSQLSCHYFYKGYCKHGPSCKFSHGQAPDSISQMSGIGLNDLTIEDNMFSPGCLEKLEMEITEILKARKGLPVTIASLPMLYQDTYGKALQAEGYLSESQRHGKAGFSLTKLLAQLRNVRLMDRPHGQHFVVLVEDAPKYMEFRSETNDYGASSSHQIYLTFPAESTFTDNDVQNYFNQFGPVHDVRIPRQEKRMFGFVSFYHPQTVRQILSMGHPHIICGARVLVKPYKEKSRLAERKYAEKLDAQMFLSPLSFDMDNGPSTRQRACDTLQLPIKQQVEDFDATFNLKRKQLLEQQQRQMLLTAHPFLGYGMEDSKILEVQFNSLNIESHKSSGDDNTWQPSSNCNDLDRLQIQLPDSPFASPRFGSNSLYTFEAYKMNLLELTKIVIDRVQKLDPDNANKILGFILLKEPCEQEMIKLAFGPENALLSKIDEIKKLLGFLSTKNPSVSSQSQGALDQLLSTDQHPSLQNLGFVPQTYPDSVREGYSFRNQAQYLNLEEKMDSSSSVGNYYYYQDGSFNGSLSSRTSRRSPSLPEFPIKPCYFFYKGYCKHGTNCSYYHGQSFSDGYSQASCSNINELQCEENGLSPRSLEKLEVEISDLLKSQRGAPVSISLLPMLYYEMYGRNLQADGYLSEGQRQGKAGFTLTKLLARFKNSIRLIDRPHGQHSIILAEDAPRYLECQHERGEPVATSTSTHRIYLTFPPDSTFTEDDVFNYFKQFGPVKDVRIPRLEKRMYGFVSFLYPETVCEILMKKNLHYICGSRVLAKPYRDKSRMVDKTYMGKNKLSVHYPHQYLDLAIPRKTDGSRITKLQLEEQQKMIELERRRLASFNLVQEPLDQQPYFCYGLDDSKLLKDPSDFPLQDHLGLTRDVPNTGLSSNVKTRNTSNNYSDKESCHIELPDNPFGSPPSV</sequence>
<keyword evidence="5" id="KW-0238">DNA-binding</keyword>
<dbReference type="GO" id="GO:0003723">
    <property type="term" value="F:RNA binding"/>
    <property type="evidence" value="ECO:0007669"/>
    <property type="project" value="UniProtKB-UniRule"/>
</dbReference>
<evidence type="ECO:0000259" key="10">
    <source>
        <dbReference type="PROSITE" id="PS50103"/>
    </source>
</evidence>
<feature type="domain" description="RRM" evidence="9">
    <location>
        <begin position="867"/>
        <end position="943"/>
    </location>
</feature>
<evidence type="ECO:0000256" key="8">
    <source>
        <dbReference type="SAM" id="MobiDB-lite"/>
    </source>
</evidence>
<feature type="compositionally biased region" description="Polar residues" evidence="8">
    <location>
        <begin position="1045"/>
        <end position="1060"/>
    </location>
</feature>
<protein>
    <recommendedName>
        <fullName evidence="14">Zinc finger CCCH domain-containing protein 18-like</fullName>
    </recommendedName>
</protein>
<feature type="zinc finger region" description="C3H1-type" evidence="7">
    <location>
        <begin position="171"/>
        <end position="198"/>
    </location>
</feature>
<feature type="domain" description="C3H1-type" evidence="10">
    <location>
        <begin position="707"/>
        <end position="734"/>
    </location>
</feature>
<dbReference type="PROSITE" id="PS51644">
    <property type="entry name" value="HTH_OST"/>
    <property type="match status" value="1"/>
</dbReference>
<dbReference type="InterPro" id="IPR056276">
    <property type="entry name" value="AtC3H46-like_PABC-like"/>
</dbReference>
<dbReference type="SMART" id="SM00360">
    <property type="entry name" value="RRM"/>
    <property type="match status" value="2"/>
</dbReference>
<dbReference type="InterPro" id="IPR012677">
    <property type="entry name" value="Nucleotide-bd_a/b_plait_sf"/>
</dbReference>
<evidence type="ECO:0000259" key="9">
    <source>
        <dbReference type="PROSITE" id="PS50102"/>
    </source>
</evidence>
<evidence type="ECO:0000256" key="6">
    <source>
        <dbReference type="PROSITE-ProRule" id="PRU00176"/>
    </source>
</evidence>
<dbReference type="AlphaFoldDB" id="A0AAV7HGT2"/>
<dbReference type="Proteomes" id="UP000775213">
    <property type="component" value="Unassembled WGS sequence"/>
</dbReference>
<evidence type="ECO:0000256" key="1">
    <source>
        <dbReference type="ARBA" id="ARBA00022723"/>
    </source>
</evidence>
<feature type="domain" description="HTH OST-type" evidence="11">
    <location>
        <begin position="761"/>
        <end position="844"/>
    </location>
</feature>
<comment type="caution">
    <text evidence="12">The sequence shown here is derived from an EMBL/GenBank/DDBJ whole genome shotgun (WGS) entry which is preliminary data.</text>
</comment>